<proteinExistence type="inferred from homology"/>
<dbReference type="EMBL" id="CM035420">
    <property type="protein sequence ID" value="KAH7404795.1"/>
    <property type="molecule type" value="Genomic_DNA"/>
</dbReference>
<evidence type="ECO:0000313" key="5">
    <source>
        <dbReference type="Proteomes" id="UP000825935"/>
    </source>
</evidence>
<comment type="caution">
    <text evidence="4">The sequence shown here is derived from an EMBL/GenBank/DDBJ whole genome shotgun (WGS) entry which is preliminary data.</text>
</comment>
<comment type="similarity">
    <text evidence="1">Belongs to the 'GDSL' lipolytic enzyme family.</text>
</comment>
<dbReference type="PANTHER" id="PTHR45648">
    <property type="entry name" value="GDSL LIPASE/ACYLHYDROLASE FAMILY PROTEIN (AFU_ORTHOLOGUE AFUA_4G14700)"/>
    <property type="match status" value="1"/>
</dbReference>
<reference evidence="4" key="1">
    <citation type="submission" date="2021-08" db="EMBL/GenBank/DDBJ databases">
        <title>WGS assembly of Ceratopteris richardii.</title>
        <authorList>
            <person name="Marchant D.B."/>
            <person name="Chen G."/>
            <person name="Jenkins J."/>
            <person name="Shu S."/>
            <person name="Leebens-Mack J."/>
            <person name="Grimwood J."/>
            <person name="Schmutz J."/>
            <person name="Soltis P."/>
            <person name="Soltis D."/>
            <person name="Chen Z.-H."/>
        </authorList>
    </citation>
    <scope>NUCLEOTIDE SEQUENCE</scope>
    <source>
        <strain evidence="4">Whitten #5841</strain>
        <tissue evidence="4">Leaf</tissue>
    </source>
</reference>
<dbReference type="PANTHER" id="PTHR45648:SF22">
    <property type="entry name" value="GDSL LIPASE_ACYLHYDROLASE FAMILY PROTEIN (AFU_ORTHOLOGUE AFUA_4G14700)"/>
    <property type="match status" value="1"/>
</dbReference>
<evidence type="ECO:0000313" key="4">
    <source>
        <dbReference type="EMBL" id="KAH7404795.1"/>
    </source>
</evidence>
<keyword evidence="2" id="KW-0378">Hydrolase</keyword>
<dbReference type="OMA" id="VANRFWA"/>
<dbReference type="GO" id="GO:0016788">
    <property type="term" value="F:hydrolase activity, acting on ester bonds"/>
    <property type="evidence" value="ECO:0007669"/>
    <property type="project" value="InterPro"/>
</dbReference>
<dbReference type="InterPro" id="IPR035669">
    <property type="entry name" value="SGNH_plant_lipase-like"/>
</dbReference>
<dbReference type="AlphaFoldDB" id="A0A8T2T2S9"/>
<dbReference type="OrthoDB" id="1600564at2759"/>
<dbReference type="Pfam" id="PF00657">
    <property type="entry name" value="Lipase_GDSL"/>
    <property type="match status" value="1"/>
</dbReference>
<protein>
    <recommendedName>
        <fullName evidence="6">GDSL esterase/lipase</fullName>
    </recommendedName>
</protein>
<dbReference type="Proteomes" id="UP000825935">
    <property type="component" value="Chromosome 15"/>
</dbReference>
<keyword evidence="5" id="KW-1185">Reference proteome</keyword>
<sequence>MKPKGPAERSGESGKGRSMGMHHRHFHLCIVAISVCTAIADAASAGDFARDRIGGKDDNHFDHGEGDMNLLPQQSSDQQNNSKSPYYPAVFIFGDSLSDVGNNNKLITLAKATRSPYGRDFPGGKPTGRFSNGLIGSDFLAEHIGLPTPPPYLSAGDNILHGVCFASGSAGILNSSGSIAGQNLPLAKQVTYFANVKRALQARLGEQGTKDLLRKSLFYFNVGSNDYVINYFLTNGQVPSLLQEQYTPSQFQDLLLSNLIFRIEELLAMGARKVAVVGLSVLGCLPFQRLIRRADTCIESINDIVRAYNVALLNCIRALQAAHPDAVFTYLDGYRLADFIIRQPSAYGFENVDSGCCGSGRFNGLQTCSVPGTYKVCKDASKYLFWDSVHPTTEVDKLVIAKFWTGSYPDAIPYNLRELALVS</sequence>
<gene>
    <name evidence="4" type="ORF">KP509_15G043200</name>
</gene>
<dbReference type="InterPro" id="IPR036514">
    <property type="entry name" value="SGNH_hydro_sf"/>
</dbReference>
<feature type="region of interest" description="Disordered" evidence="3">
    <location>
        <begin position="49"/>
        <end position="82"/>
    </location>
</feature>
<feature type="compositionally biased region" description="Basic and acidic residues" evidence="3">
    <location>
        <begin position="49"/>
        <end position="66"/>
    </location>
</feature>
<dbReference type="InterPro" id="IPR001087">
    <property type="entry name" value="GDSL"/>
</dbReference>
<organism evidence="4 5">
    <name type="scientific">Ceratopteris richardii</name>
    <name type="common">Triangle waterfern</name>
    <dbReference type="NCBI Taxonomy" id="49495"/>
    <lineage>
        <taxon>Eukaryota</taxon>
        <taxon>Viridiplantae</taxon>
        <taxon>Streptophyta</taxon>
        <taxon>Embryophyta</taxon>
        <taxon>Tracheophyta</taxon>
        <taxon>Polypodiopsida</taxon>
        <taxon>Polypodiidae</taxon>
        <taxon>Polypodiales</taxon>
        <taxon>Pteridineae</taxon>
        <taxon>Pteridaceae</taxon>
        <taxon>Parkerioideae</taxon>
        <taxon>Ceratopteris</taxon>
    </lineage>
</organism>
<feature type="compositionally biased region" description="Low complexity" evidence="3">
    <location>
        <begin position="73"/>
        <end position="82"/>
    </location>
</feature>
<name>A0A8T2T2S9_CERRI</name>
<evidence type="ECO:0008006" key="6">
    <source>
        <dbReference type="Google" id="ProtNLM"/>
    </source>
</evidence>
<dbReference type="CDD" id="cd01837">
    <property type="entry name" value="SGNH_plant_lipase_like"/>
    <property type="match status" value="1"/>
</dbReference>
<evidence type="ECO:0000256" key="1">
    <source>
        <dbReference type="ARBA" id="ARBA00008668"/>
    </source>
</evidence>
<evidence type="ECO:0000256" key="3">
    <source>
        <dbReference type="SAM" id="MobiDB-lite"/>
    </source>
</evidence>
<evidence type="ECO:0000256" key="2">
    <source>
        <dbReference type="ARBA" id="ARBA00022801"/>
    </source>
</evidence>
<dbReference type="InterPro" id="IPR051058">
    <property type="entry name" value="GDSL_Est/Lipase"/>
</dbReference>
<accession>A0A8T2T2S9</accession>
<dbReference type="Gene3D" id="3.40.50.1110">
    <property type="entry name" value="SGNH hydrolase"/>
    <property type="match status" value="1"/>
</dbReference>